<dbReference type="PANTHER" id="PTHR28259">
    <property type="entry name" value="FLUORIDE EXPORT PROTEIN 1-RELATED"/>
    <property type="match status" value="1"/>
</dbReference>
<evidence type="ECO:0000256" key="8">
    <source>
        <dbReference type="ARBA" id="ARBA00023136"/>
    </source>
</evidence>
<dbReference type="Pfam" id="PF02537">
    <property type="entry name" value="CRCB"/>
    <property type="match status" value="1"/>
</dbReference>
<evidence type="ECO:0000256" key="1">
    <source>
        <dbReference type="ARBA" id="ARBA00004651"/>
    </source>
</evidence>
<keyword evidence="3" id="KW-0997">Cell inner membrane</keyword>
<reference evidence="13" key="1">
    <citation type="journal article" date="2014" name="Int. J. Syst. Evol. Microbiol.">
        <title>Complete genome of a new Firmicutes species belonging to the dominant human colonic microbiota ('Ruminococcus bicirculans') reveals two chromosomes and a selective capacity to utilize plant glucans.</title>
        <authorList>
            <consortium name="NISC Comparative Sequencing Program"/>
            <person name="Wegmann U."/>
            <person name="Louis P."/>
            <person name="Goesmann A."/>
            <person name="Henrissat B."/>
            <person name="Duncan S.H."/>
            <person name="Flint H.J."/>
        </authorList>
    </citation>
    <scope>NUCLEOTIDE SEQUENCE</scope>
    <source>
        <strain evidence="13">NBRC 108219</strain>
    </source>
</reference>
<evidence type="ECO:0000313" key="14">
    <source>
        <dbReference type="Proteomes" id="UP001161391"/>
    </source>
</evidence>
<keyword evidence="7 12" id="KW-0406">Ion transport</keyword>
<evidence type="ECO:0000256" key="3">
    <source>
        <dbReference type="ARBA" id="ARBA00022519"/>
    </source>
</evidence>
<evidence type="ECO:0000256" key="11">
    <source>
        <dbReference type="ARBA" id="ARBA00035585"/>
    </source>
</evidence>
<feature type="transmembrane region" description="Helical" evidence="12">
    <location>
        <begin position="98"/>
        <end position="120"/>
    </location>
</feature>
<organism evidence="13 14">
    <name type="scientific">Algimonas ampicilliniresistens</name>
    <dbReference type="NCBI Taxonomy" id="1298735"/>
    <lineage>
        <taxon>Bacteria</taxon>
        <taxon>Pseudomonadati</taxon>
        <taxon>Pseudomonadota</taxon>
        <taxon>Alphaproteobacteria</taxon>
        <taxon>Maricaulales</taxon>
        <taxon>Robiginitomaculaceae</taxon>
        <taxon>Algimonas</taxon>
    </lineage>
</organism>
<evidence type="ECO:0000313" key="13">
    <source>
        <dbReference type="EMBL" id="GLQ22635.1"/>
    </source>
</evidence>
<evidence type="ECO:0000256" key="7">
    <source>
        <dbReference type="ARBA" id="ARBA00023065"/>
    </source>
</evidence>
<keyword evidence="4 12" id="KW-0812">Transmembrane</keyword>
<feature type="transmembrane region" description="Helical" evidence="12">
    <location>
        <begin position="64"/>
        <end position="86"/>
    </location>
</feature>
<proteinExistence type="inferred from homology"/>
<reference evidence="13" key="2">
    <citation type="submission" date="2023-01" db="EMBL/GenBank/DDBJ databases">
        <title>Draft genome sequence of Algimonas ampicilliniresistens strain NBRC 108219.</title>
        <authorList>
            <person name="Sun Q."/>
            <person name="Mori K."/>
        </authorList>
    </citation>
    <scope>NUCLEOTIDE SEQUENCE</scope>
    <source>
        <strain evidence="13">NBRC 108219</strain>
    </source>
</reference>
<name>A0ABQ5V5H5_9PROT</name>
<keyword evidence="12" id="KW-0479">Metal-binding</keyword>
<dbReference type="NCBIfam" id="NF010791">
    <property type="entry name" value="PRK14195.1"/>
    <property type="match status" value="1"/>
</dbReference>
<dbReference type="RefSeq" id="WP_284387166.1">
    <property type="nucleotide sequence ID" value="NZ_BSNK01000001.1"/>
</dbReference>
<sequence length="125" mass="12831">MQAYLLVALGGGIGAVSRHGLGQITLRAFGPGFPVGTLAANLIGGLLMGLLAGWLATKDGGNNLRLFLGVGLLGGFTTFSAFSLDAWLMLEKGRYGSFLAYVGGSVILAILALAMGLILARKMFA</sequence>
<evidence type="ECO:0000256" key="2">
    <source>
        <dbReference type="ARBA" id="ARBA00022475"/>
    </source>
</evidence>
<keyword evidence="6 12" id="KW-0915">Sodium</keyword>
<keyword evidence="14" id="KW-1185">Reference proteome</keyword>
<evidence type="ECO:0000256" key="4">
    <source>
        <dbReference type="ARBA" id="ARBA00022692"/>
    </source>
</evidence>
<comment type="catalytic activity">
    <reaction evidence="11">
        <text>fluoride(in) = fluoride(out)</text>
        <dbReference type="Rhea" id="RHEA:76159"/>
        <dbReference type="ChEBI" id="CHEBI:17051"/>
    </reaction>
    <physiologicalReaction direction="left-to-right" evidence="11">
        <dbReference type="Rhea" id="RHEA:76160"/>
    </physiologicalReaction>
</comment>
<keyword evidence="2 12" id="KW-1003">Cell membrane</keyword>
<evidence type="ECO:0000256" key="9">
    <source>
        <dbReference type="ARBA" id="ARBA00023303"/>
    </source>
</evidence>
<dbReference type="EMBL" id="BSNK01000001">
    <property type="protein sequence ID" value="GLQ22635.1"/>
    <property type="molecule type" value="Genomic_DNA"/>
</dbReference>
<evidence type="ECO:0000256" key="12">
    <source>
        <dbReference type="HAMAP-Rule" id="MF_00454"/>
    </source>
</evidence>
<dbReference type="Proteomes" id="UP001161391">
    <property type="component" value="Unassembled WGS sequence"/>
</dbReference>
<dbReference type="HAMAP" id="MF_00454">
    <property type="entry name" value="FluC"/>
    <property type="match status" value="1"/>
</dbReference>
<comment type="function">
    <text evidence="12">Fluoride-specific ion channel. Important for reducing fluoride concentration in the cell, thus reducing its toxicity.</text>
</comment>
<comment type="caution">
    <text evidence="13">The sequence shown here is derived from an EMBL/GenBank/DDBJ whole genome shotgun (WGS) entry which is preliminary data.</text>
</comment>
<evidence type="ECO:0000256" key="10">
    <source>
        <dbReference type="ARBA" id="ARBA00035120"/>
    </source>
</evidence>
<dbReference type="PANTHER" id="PTHR28259:SF1">
    <property type="entry name" value="FLUORIDE EXPORT PROTEIN 1-RELATED"/>
    <property type="match status" value="1"/>
</dbReference>
<keyword evidence="5 12" id="KW-1133">Transmembrane helix</keyword>
<keyword evidence="12" id="KW-0813">Transport</keyword>
<feature type="transmembrane region" description="Helical" evidence="12">
    <location>
        <begin position="38"/>
        <end position="57"/>
    </location>
</feature>
<comment type="activity regulation">
    <text evidence="12">Na(+) is not transported, but it plays an essential structural role and its presence is essential for fluoride channel function.</text>
</comment>
<accession>A0ABQ5V5H5</accession>
<keyword evidence="8 12" id="KW-0472">Membrane</keyword>
<evidence type="ECO:0000256" key="6">
    <source>
        <dbReference type="ARBA" id="ARBA00023053"/>
    </source>
</evidence>
<evidence type="ECO:0000256" key="5">
    <source>
        <dbReference type="ARBA" id="ARBA00022989"/>
    </source>
</evidence>
<protein>
    <recommendedName>
        <fullName evidence="12">Fluoride-specific ion channel FluC</fullName>
    </recommendedName>
</protein>
<dbReference type="InterPro" id="IPR003691">
    <property type="entry name" value="FluC"/>
</dbReference>
<gene>
    <name evidence="12 13" type="primary">crcB</name>
    <name evidence="12" type="synonym">fluC</name>
    <name evidence="13" type="ORF">GCM10007853_05090</name>
</gene>
<comment type="similarity">
    <text evidence="10 12">Belongs to the fluoride channel Fluc/FEX (TC 1.A.43) family.</text>
</comment>
<feature type="binding site" evidence="12">
    <location>
        <position position="74"/>
    </location>
    <ligand>
        <name>Na(+)</name>
        <dbReference type="ChEBI" id="CHEBI:29101"/>
        <note>structural</note>
    </ligand>
</feature>
<dbReference type="NCBIfam" id="TIGR00494">
    <property type="entry name" value="crcB"/>
    <property type="match status" value="1"/>
</dbReference>
<keyword evidence="9 12" id="KW-0407">Ion channel</keyword>
<feature type="binding site" evidence="12">
    <location>
        <position position="77"/>
    </location>
    <ligand>
        <name>Na(+)</name>
        <dbReference type="ChEBI" id="CHEBI:29101"/>
        <note>structural</note>
    </ligand>
</feature>
<comment type="subcellular location">
    <subcellularLocation>
        <location evidence="1 12">Cell membrane</location>
        <topology evidence="1 12">Multi-pass membrane protein</topology>
    </subcellularLocation>
</comment>